<dbReference type="Proteomes" id="UP001479933">
    <property type="component" value="Chromosome"/>
</dbReference>
<feature type="region of interest" description="Disordered" evidence="1">
    <location>
        <begin position="1"/>
        <end position="60"/>
    </location>
</feature>
<feature type="region of interest" description="Disordered" evidence="1">
    <location>
        <begin position="237"/>
        <end position="271"/>
    </location>
</feature>
<evidence type="ECO:0000256" key="1">
    <source>
        <dbReference type="SAM" id="MobiDB-lite"/>
    </source>
</evidence>
<organism evidence="3 4">
    <name type="scientific">Gordonia hydrophobica</name>
    <dbReference type="NCBI Taxonomy" id="40516"/>
    <lineage>
        <taxon>Bacteria</taxon>
        <taxon>Bacillati</taxon>
        <taxon>Actinomycetota</taxon>
        <taxon>Actinomycetes</taxon>
        <taxon>Mycobacteriales</taxon>
        <taxon>Gordoniaceae</taxon>
        <taxon>Gordonia</taxon>
    </lineage>
</organism>
<dbReference type="RefSeq" id="WP_066167080.1">
    <property type="nucleotide sequence ID" value="NZ_CP136137.1"/>
</dbReference>
<evidence type="ECO:0000313" key="3">
    <source>
        <dbReference type="EMBL" id="WYY08080.1"/>
    </source>
</evidence>
<keyword evidence="2" id="KW-0472">Membrane</keyword>
<sequence>MSGNTMAPERADETTETPIAEEAVDIASPRPRPEPATEKPSVSAAQDTQAPAVDAEESSRGRAALAKLSNRTISIKEFLAGVVVVAIVAVVAVLAWLVVSLSSELDGMKAADADTAHAEKVALDYSAGAAEMSYEDTQGWLKRLTANTTPELGTRLRNAAGQMEQLLRPLQWSSTASPISAKVTSVDGDVYQVDAFVGIVTKNVQAPADGVETTATYKLTIDKAQDWKITAITSNGTNLNADGATPADGTPPATQNPAAPTPNQPSTPAGD</sequence>
<reference evidence="3 4" key="1">
    <citation type="journal article" date="2023" name="Virus Evol.">
        <title>Computational host range prediction-The good, the bad, and the ugly.</title>
        <authorList>
            <person name="Howell A.A."/>
            <person name="Versoza C.J."/>
            <person name="Pfeifer S.P."/>
        </authorList>
    </citation>
    <scope>NUCLEOTIDE SEQUENCE [LARGE SCALE GENOMIC DNA]</scope>
    <source>
        <strain evidence="3 4">1610/1b</strain>
    </source>
</reference>
<evidence type="ECO:0008006" key="5">
    <source>
        <dbReference type="Google" id="ProtNLM"/>
    </source>
</evidence>
<evidence type="ECO:0000313" key="4">
    <source>
        <dbReference type="Proteomes" id="UP001479933"/>
    </source>
</evidence>
<feature type="transmembrane region" description="Helical" evidence="2">
    <location>
        <begin position="78"/>
        <end position="99"/>
    </location>
</feature>
<dbReference type="EMBL" id="CP136137">
    <property type="protein sequence ID" value="WYY08080.1"/>
    <property type="molecule type" value="Genomic_DNA"/>
</dbReference>
<evidence type="ECO:0000256" key="2">
    <source>
        <dbReference type="SAM" id="Phobius"/>
    </source>
</evidence>
<proteinExistence type="predicted"/>
<protein>
    <recommendedName>
        <fullName evidence="5">Mce-associated membrane protein</fullName>
    </recommendedName>
</protein>
<keyword evidence="2" id="KW-1133">Transmembrane helix</keyword>
<keyword evidence="4" id="KW-1185">Reference proteome</keyword>
<gene>
    <name evidence="3" type="ORF">RVF87_03080</name>
</gene>
<keyword evidence="2" id="KW-0812">Transmembrane</keyword>
<accession>A0ABZ2U384</accession>
<name>A0ABZ2U384_9ACTN</name>